<organism evidence="5 6">
    <name type="scientific">Nephila pilipes</name>
    <name type="common">Giant wood spider</name>
    <name type="synonym">Nephila maculata</name>
    <dbReference type="NCBI Taxonomy" id="299642"/>
    <lineage>
        <taxon>Eukaryota</taxon>
        <taxon>Metazoa</taxon>
        <taxon>Ecdysozoa</taxon>
        <taxon>Arthropoda</taxon>
        <taxon>Chelicerata</taxon>
        <taxon>Arachnida</taxon>
        <taxon>Araneae</taxon>
        <taxon>Araneomorphae</taxon>
        <taxon>Entelegynae</taxon>
        <taxon>Araneoidea</taxon>
        <taxon>Nephilidae</taxon>
        <taxon>Nephila</taxon>
    </lineage>
</organism>
<dbReference type="AlphaFoldDB" id="A0A8X6NGU6"/>
<dbReference type="PANTHER" id="PTHR11347">
    <property type="entry name" value="CYCLIC NUCLEOTIDE PHOSPHODIESTERASE"/>
    <property type="match status" value="1"/>
</dbReference>
<dbReference type="Pfam" id="PF00233">
    <property type="entry name" value="PDEase_I"/>
    <property type="match status" value="1"/>
</dbReference>
<dbReference type="CDD" id="cd00077">
    <property type="entry name" value="HDc"/>
    <property type="match status" value="1"/>
</dbReference>
<feature type="binding site" evidence="3">
    <location>
        <position position="11"/>
    </location>
    <ligand>
        <name>Zn(2+)</name>
        <dbReference type="ChEBI" id="CHEBI:29105"/>
        <label>1</label>
    </ligand>
</feature>
<dbReference type="GO" id="GO:0007165">
    <property type="term" value="P:signal transduction"/>
    <property type="evidence" value="ECO:0007669"/>
    <property type="project" value="InterPro"/>
</dbReference>
<feature type="binding site" evidence="3">
    <location>
        <position position="12"/>
    </location>
    <ligand>
        <name>Zn(2+)</name>
        <dbReference type="ChEBI" id="CHEBI:29105"/>
        <label>1</label>
    </ligand>
</feature>
<keyword evidence="1 3" id="KW-0479">Metal-binding</keyword>
<feature type="domain" description="PDEase" evidence="4">
    <location>
        <begin position="1"/>
        <end position="220"/>
    </location>
</feature>
<dbReference type="InterPro" id="IPR002073">
    <property type="entry name" value="PDEase_catalytic_dom"/>
</dbReference>
<dbReference type="SUPFAM" id="SSF109604">
    <property type="entry name" value="HD-domain/PDEase-like"/>
    <property type="match status" value="1"/>
</dbReference>
<dbReference type="InterPro" id="IPR023088">
    <property type="entry name" value="PDEase"/>
</dbReference>
<evidence type="ECO:0000256" key="1">
    <source>
        <dbReference type="ARBA" id="ARBA00022723"/>
    </source>
</evidence>
<dbReference type="PRINTS" id="PR00387">
    <property type="entry name" value="PDIESTERASE1"/>
</dbReference>
<feature type="binding site" evidence="3">
    <location>
        <position position="12"/>
    </location>
    <ligand>
        <name>Zn(2+)</name>
        <dbReference type="ChEBI" id="CHEBI:29105"/>
        <label>2</label>
    </ligand>
</feature>
<comment type="caution">
    <text evidence="5">The sequence shown here is derived from an EMBL/GenBank/DDBJ whole genome shotgun (WGS) entry which is preliminary data.</text>
</comment>
<keyword evidence="6" id="KW-1185">Reference proteome</keyword>
<evidence type="ECO:0000313" key="5">
    <source>
        <dbReference type="EMBL" id="GFT12471.1"/>
    </source>
</evidence>
<protein>
    <submittedName>
        <fullName evidence="5">Dual 3',5'-cyclic-AMP and -GMP phosphodiesterase 11A</fullName>
    </submittedName>
</protein>
<dbReference type="GO" id="GO:0046872">
    <property type="term" value="F:metal ion binding"/>
    <property type="evidence" value="ECO:0007669"/>
    <property type="project" value="UniProtKB-KW"/>
</dbReference>
<accession>A0A8X6NGU6</accession>
<reference evidence="5" key="1">
    <citation type="submission" date="2020-08" db="EMBL/GenBank/DDBJ databases">
        <title>Multicomponent nature underlies the extraordinary mechanical properties of spider dragline silk.</title>
        <authorList>
            <person name="Kono N."/>
            <person name="Nakamura H."/>
            <person name="Mori M."/>
            <person name="Yoshida Y."/>
            <person name="Ohtoshi R."/>
            <person name="Malay A.D."/>
            <person name="Moran D.A.P."/>
            <person name="Tomita M."/>
            <person name="Numata K."/>
            <person name="Arakawa K."/>
        </authorList>
    </citation>
    <scope>NUCLEOTIDE SEQUENCE</scope>
</reference>
<feature type="binding site" evidence="3">
    <location>
        <position position="129"/>
    </location>
    <ligand>
        <name>Zn(2+)</name>
        <dbReference type="ChEBI" id="CHEBI:29105"/>
        <label>1</label>
    </ligand>
</feature>
<dbReference type="OrthoDB" id="6418931at2759"/>
<gene>
    <name evidence="5" type="primary">pde11a</name>
    <name evidence="5" type="ORF">NPIL_469993</name>
</gene>
<dbReference type="InterPro" id="IPR036971">
    <property type="entry name" value="PDEase_catalytic_dom_sf"/>
</dbReference>
<evidence type="ECO:0000256" key="3">
    <source>
        <dbReference type="PIRSR" id="PIRSR623088-3"/>
    </source>
</evidence>
<dbReference type="Gene3D" id="1.10.1300.10">
    <property type="entry name" value="3'5'-cyclic nucleotide phosphodiesterase, catalytic domain"/>
    <property type="match status" value="1"/>
</dbReference>
<dbReference type="EMBL" id="BMAW01104111">
    <property type="protein sequence ID" value="GFT12471.1"/>
    <property type="molecule type" value="Genomic_DNA"/>
</dbReference>
<dbReference type="PROSITE" id="PS51845">
    <property type="entry name" value="PDEASE_I_2"/>
    <property type="match status" value="1"/>
</dbReference>
<name>A0A8X6NGU6_NEPPI</name>
<dbReference type="GO" id="GO:0004114">
    <property type="term" value="F:3',5'-cyclic-nucleotide phosphodiesterase activity"/>
    <property type="evidence" value="ECO:0007669"/>
    <property type="project" value="InterPro"/>
</dbReference>
<keyword evidence="2" id="KW-0378">Hydrolase</keyword>
<proteinExistence type="predicted"/>
<dbReference type="InterPro" id="IPR003607">
    <property type="entry name" value="HD/PDEase_dom"/>
</dbReference>
<evidence type="ECO:0000259" key="4">
    <source>
        <dbReference type="PROSITE" id="PS51845"/>
    </source>
</evidence>
<evidence type="ECO:0000256" key="2">
    <source>
        <dbReference type="ARBA" id="ARBA00022801"/>
    </source>
</evidence>
<sequence>MKALMIASISHDVGHPGLNESYLKKVQCTLTRMYDDPVIEQHHVQTCFLILQAFVEFNVKDIRCNIFCDLGSDDYKEVLDVIKMTIESTNLQKYKLQCERMRHIVETGVDFRKKHVRNSLKALMMMACDLCSGWKRWDEHKNVVWSLYKEIFNQGDKEVSFGIITPEHMLRANAENIPKYQAAFMENVIFPIYQLLIKVFPQLRDILKTSQDNLECWKTY</sequence>
<dbReference type="Proteomes" id="UP000887013">
    <property type="component" value="Unassembled WGS sequence"/>
</dbReference>
<evidence type="ECO:0000313" key="6">
    <source>
        <dbReference type="Proteomes" id="UP000887013"/>
    </source>
</evidence>